<name>A0A4U8Z6P4_METTU</name>
<keyword evidence="2" id="KW-0614">Plasmid</keyword>
<dbReference type="KEGG" id="mtun:MTUNDRAET4_0082.1"/>
<accession>A0A4U8Z6P4</accession>
<feature type="region of interest" description="Disordered" evidence="1">
    <location>
        <begin position="80"/>
        <end position="105"/>
    </location>
</feature>
<protein>
    <submittedName>
        <fullName evidence="2">Uncharacterized protein</fullName>
    </submittedName>
</protein>
<proteinExistence type="predicted"/>
<reference evidence="2 3" key="1">
    <citation type="submission" date="2019-03" db="EMBL/GenBank/DDBJ databases">
        <authorList>
            <person name="Kox A.R. M."/>
        </authorList>
    </citation>
    <scope>NUCLEOTIDE SEQUENCE [LARGE SCALE GENOMIC DNA]</scope>
    <source>
        <strain evidence="2">MTUNDRAET4 annotated genome</strain>
        <plasmid evidence="3">2</plasmid>
    </source>
</reference>
<evidence type="ECO:0000313" key="3">
    <source>
        <dbReference type="Proteomes" id="UP000294360"/>
    </source>
</evidence>
<organism evidence="2 3">
    <name type="scientific">Methylocella tundrae</name>
    <dbReference type="NCBI Taxonomy" id="227605"/>
    <lineage>
        <taxon>Bacteria</taxon>
        <taxon>Pseudomonadati</taxon>
        <taxon>Pseudomonadota</taxon>
        <taxon>Alphaproteobacteria</taxon>
        <taxon>Hyphomicrobiales</taxon>
        <taxon>Beijerinckiaceae</taxon>
        <taxon>Methylocella</taxon>
    </lineage>
</organism>
<dbReference type="Proteomes" id="UP000294360">
    <property type="component" value="Plasmid 2"/>
</dbReference>
<feature type="compositionally biased region" description="Basic and acidic residues" evidence="1">
    <location>
        <begin position="237"/>
        <end position="247"/>
    </location>
</feature>
<dbReference type="AlphaFoldDB" id="A0A4U8Z6P4"/>
<gene>
    <name evidence="2" type="ORF">MTUNDRAET4_0082</name>
</gene>
<evidence type="ECO:0000313" key="2">
    <source>
        <dbReference type="EMBL" id="VFU16398.1"/>
    </source>
</evidence>
<feature type="compositionally biased region" description="Low complexity" evidence="1">
    <location>
        <begin position="213"/>
        <end position="223"/>
    </location>
</feature>
<dbReference type="RefSeq" id="WP_134492831.1">
    <property type="nucleotide sequence ID" value="NZ_LR536451.1"/>
</dbReference>
<sequence length="247" mass="27213">MAKMAESATHMMDGIMMARRQRSELATEIKNATTRRHREVRSMLESLRASRGRATREQAAGLMAATRTRHADVHSFMQGLKTSRMQESKSSRDKARDERNGRRREVKGLLGKFGREQLARQKHRQNAAAAFMRDLTSGVASLLDKFDKSGRDRAVALRARFAGYAQDRREAVAIWRGMPRTSKPAAEASHRQPAESVVVHAAAPRPAEVPLPAATHGASSAAAQPSDAMNRSGRHRGSGERHGGDSK</sequence>
<dbReference type="EMBL" id="LR536451">
    <property type="protein sequence ID" value="VFU16398.1"/>
    <property type="molecule type" value="Genomic_DNA"/>
</dbReference>
<evidence type="ECO:0000256" key="1">
    <source>
        <dbReference type="SAM" id="MobiDB-lite"/>
    </source>
</evidence>
<geneLocation type="plasmid" evidence="2 3">
    <name>2</name>
</geneLocation>
<dbReference type="OrthoDB" id="9903507at2"/>
<feature type="compositionally biased region" description="Basic and acidic residues" evidence="1">
    <location>
        <begin position="84"/>
        <end position="100"/>
    </location>
</feature>
<feature type="region of interest" description="Disordered" evidence="1">
    <location>
        <begin position="182"/>
        <end position="247"/>
    </location>
</feature>